<evidence type="ECO:0000256" key="1">
    <source>
        <dbReference type="ARBA" id="ARBA00004236"/>
    </source>
</evidence>
<reference evidence="7 8" key="1">
    <citation type="submission" date="2019-03" db="EMBL/GenBank/DDBJ databases">
        <title>Genomic Encyclopedia of Type Strains, Phase IV (KMG-IV): sequencing the most valuable type-strain genomes for metagenomic binning, comparative biology and taxonomic classification.</title>
        <authorList>
            <person name="Goeker M."/>
        </authorList>
    </citation>
    <scope>NUCLEOTIDE SEQUENCE [LARGE SCALE GENOMIC DNA]</scope>
    <source>
        <strain evidence="7 8">DSM 104836</strain>
    </source>
</reference>
<keyword evidence="4" id="KW-0808">Transferase</keyword>
<dbReference type="InterPro" id="IPR029044">
    <property type="entry name" value="Nucleotide-diphossugar_trans"/>
</dbReference>
<dbReference type="PANTHER" id="PTHR43646">
    <property type="entry name" value="GLYCOSYLTRANSFERASE"/>
    <property type="match status" value="1"/>
</dbReference>
<dbReference type="Gene3D" id="3.90.550.10">
    <property type="entry name" value="Spore Coat Polysaccharide Biosynthesis Protein SpsA, Chain A"/>
    <property type="match status" value="1"/>
</dbReference>
<protein>
    <recommendedName>
        <fullName evidence="6">Glycosyltransferase 2-like domain-containing protein</fullName>
    </recommendedName>
</protein>
<evidence type="ECO:0000313" key="7">
    <source>
        <dbReference type="EMBL" id="TCS61865.1"/>
    </source>
</evidence>
<dbReference type="PANTHER" id="PTHR43646:SF2">
    <property type="entry name" value="GLYCOSYLTRANSFERASE 2-LIKE DOMAIN-CONTAINING PROTEIN"/>
    <property type="match status" value="1"/>
</dbReference>
<keyword evidence="2" id="KW-1003">Cell membrane</keyword>
<keyword evidence="5" id="KW-0472">Membrane</keyword>
<evidence type="ECO:0000259" key="6">
    <source>
        <dbReference type="Pfam" id="PF00535"/>
    </source>
</evidence>
<evidence type="ECO:0000256" key="4">
    <source>
        <dbReference type="ARBA" id="ARBA00022679"/>
    </source>
</evidence>
<proteinExistence type="predicted"/>
<dbReference type="SUPFAM" id="SSF53448">
    <property type="entry name" value="Nucleotide-diphospho-sugar transferases"/>
    <property type="match status" value="1"/>
</dbReference>
<organism evidence="7 8">
    <name type="scientific">Primorskyibacter sedentarius</name>
    <dbReference type="NCBI Taxonomy" id="745311"/>
    <lineage>
        <taxon>Bacteria</taxon>
        <taxon>Pseudomonadati</taxon>
        <taxon>Pseudomonadota</taxon>
        <taxon>Alphaproteobacteria</taxon>
        <taxon>Rhodobacterales</taxon>
        <taxon>Roseobacteraceae</taxon>
        <taxon>Primorskyibacter</taxon>
    </lineage>
</organism>
<evidence type="ECO:0000256" key="2">
    <source>
        <dbReference type="ARBA" id="ARBA00022475"/>
    </source>
</evidence>
<dbReference type="Pfam" id="PF00535">
    <property type="entry name" value="Glycos_transf_2"/>
    <property type="match status" value="1"/>
</dbReference>
<feature type="domain" description="Glycosyltransferase 2-like" evidence="6">
    <location>
        <begin position="6"/>
        <end position="85"/>
    </location>
</feature>
<dbReference type="InterPro" id="IPR001173">
    <property type="entry name" value="Glyco_trans_2-like"/>
</dbReference>
<sequence>MRAPISVVIPTLNAEQDLPGCLSALIEGLEAGLIRELIVTDGGSGDATLAIAAAAGARVVTGPAGVGGQLRRGVAVAEGDWLFMLLPECWLGAGWTVHAEAALATPAAYWSSIGVRGGGLVPRMVAQWVNMRSRISARPSARQGLLLPYPLYETVGGYADQPRVEDTQLLQRLRGHMRPLGAELTVTPEALRARG</sequence>
<gene>
    <name evidence="7" type="ORF">EDD52_11039</name>
</gene>
<dbReference type="RefSeq" id="WP_165907549.1">
    <property type="nucleotide sequence ID" value="NZ_SLZU01000010.1"/>
</dbReference>
<evidence type="ECO:0000256" key="5">
    <source>
        <dbReference type="ARBA" id="ARBA00023136"/>
    </source>
</evidence>
<dbReference type="AlphaFoldDB" id="A0A4R3J900"/>
<keyword evidence="8" id="KW-1185">Reference proteome</keyword>
<evidence type="ECO:0000313" key="8">
    <source>
        <dbReference type="Proteomes" id="UP000295696"/>
    </source>
</evidence>
<name>A0A4R3J900_9RHOB</name>
<dbReference type="Proteomes" id="UP000295696">
    <property type="component" value="Unassembled WGS sequence"/>
</dbReference>
<dbReference type="EMBL" id="SLZU01000010">
    <property type="protein sequence ID" value="TCS61865.1"/>
    <property type="molecule type" value="Genomic_DNA"/>
</dbReference>
<dbReference type="GO" id="GO:0005886">
    <property type="term" value="C:plasma membrane"/>
    <property type="evidence" value="ECO:0007669"/>
    <property type="project" value="UniProtKB-SubCell"/>
</dbReference>
<accession>A0A4R3J900</accession>
<keyword evidence="3" id="KW-0328">Glycosyltransferase</keyword>
<comment type="subcellular location">
    <subcellularLocation>
        <location evidence="1">Cell membrane</location>
    </subcellularLocation>
</comment>
<dbReference type="GO" id="GO:0016757">
    <property type="term" value="F:glycosyltransferase activity"/>
    <property type="evidence" value="ECO:0007669"/>
    <property type="project" value="UniProtKB-KW"/>
</dbReference>
<evidence type="ECO:0000256" key="3">
    <source>
        <dbReference type="ARBA" id="ARBA00022676"/>
    </source>
</evidence>
<comment type="caution">
    <text evidence="7">The sequence shown here is derived from an EMBL/GenBank/DDBJ whole genome shotgun (WGS) entry which is preliminary data.</text>
</comment>